<organism evidence="2 3">
    <name type="scientific">Pygocentrus nattereri</name>
    <name type="common">Red-bellied piranha</name>
    <dbReference type="NCBI Taxonomy" id="42514"/>
    <lineage>
        <taxon>Eukaryota</taxon>
        <taxon>Metazoa</taxon>
        <taxon>Chordata</taxon>
        <taxon>Craniata</taxon>
        <taxon>Vertebrata</taxon>
        <taxon>Euteleostomi</taxon>
        <taxon>Actinopterygii</taxon>
        <taxon>Neopterygii</taxon>
        <taxon>Teleostei</taxon>
        <taxon>Ostariophysi</taxon>
        <taxon>Characiformes</taxon>
        <taxon>Characoidei</taxon>
        <taxon>Pygocentrus</taxon>
    </lineage>
</organism>
<gene>
    <name evidence="2" type="primary">CABCOCO1</name>
</gene>
<reference evidence="2" key="3">
    <citation type="submission" date="2025-09" db="UniProtKB">
        <authorList>
            <consortium name="Ensembl"/>
        </authorList>
    </citation>
    <scope>IDENTIFICATION</scope>
</reference>
<dbReference type="OMA" id="LEDNIKW"/>
<proteinExistence type="predicted"/>
<dbReference type="STRING" id="42514.ENSPNAP00000013432"/>
<dbReference type="PANTHER" id="PTHR28457:SF3">
    <property type="entry name" value="CILIARY-ASSOCIATED CALCIUM-BINDING COILED-COIL PROTEIN 1"/>
    <property type="match status" value="1"/>
</dbReference>
<dbReference type="GeneTree" id="ENSGT00390000004181"/>
<keyword evidence="3" id="KW-1185">Reference proteome</keyword>
<reference evidence="2 3" key="1">
    <citation type="submission" date="2020-10" db="EMBL/GenBank/DDBJ databases">
        <title>Pygocentrus nattereri (red-bellied piranha) genome, fPygNat1, primary haplotype.</title>
        <authorList>
            <person name="Myers G."/>
            <person name="Meyer A."/>
            <person name="Karagic N."/>
            <person name="Pippel M."/>
            <person name="Winkler S."/>
            <person name="Tracey A."/>
            <person name="Wood J."/>
            <person name="Formenti G."/>
            <person name="Howe K."/>
            <person name="Fedrigo O."/>
            <person name="Jarvis E.D."/>
        </authorList>
    </citation>
    <scope>NUCLEOTIDE SEQUENCE [LARGE SCALE GENOMIC DNA]</scope>
</reference>
<reference evidence="2" key="2">
    <citation type="submission" date="2025-08" db="UniProtKB">
        <authorList>
            <consortium name="Ensembl"/>
        </authorList>
    </citation>
    <scope>IDENTIFICATION</scope>
</reference>
<name>A0A3B4CN22_PYGNA</name>
<dbReference type="Pfam" id="PF14769">
    <property type="entry name" value="CLAMP"/>
    <property type="match status" value="1"/>
</dbReference>
<dbReference type="RefSeq" id="XP_017570003.1">
    <property type="nucleotide sequence ID" value="XM_017714514.2"/>
</dbReference>
<dbReference type="Ensembl" id="ENSPNAT00000021073.2">
    <property type="protein sequence ID" value="ENSPNAP00000013432.1"/>
    <property type="gene ID" value="ENSPNAG00000019285.2"/>
</dbReference>
<dbReference type="InterPro" id="IPR032727">
    <property type="entry name" value="CLAMP"/>
</dbReference>
<evidence type="ECO:0000313" key="3">
    <source>
        <dbReference type="Proteomes" id="UP001501920"/>
    </source>
</evidence>
<accession>A0A3B4CN22</accession>
<dbReference type="OrthoDB" id="2126027at2759"/>
<protein>
    <recommendedName>
        <fullName evidence="4">Ciliary associated calcium binding coiled-coil 1</fullName>
    </recommendedName>
</protein>
<dbReference type="Proteomes" id="UP001501920">
    <property type="component" value="Chromosome 13"/>
</dbReference>
<evidence type="ECO:0008006" key="4">
    <source>
        <dbReference type="Google" id="ProtNLM"/>
    </source>
</evidence>
<evidence type="ECO:0000313" key="2">
    <source>
        <dbReference type="Ensembl" id="ENSPNAP00000013432.1"/>
    </source>
</evidence>
<feature type="region of interest" description="Disordered" evidence="1">
    <location>
        <begin position="186"/>
        <end position="216"/>
    </location>
</feature>
<dbReference type="AlphaFoldDB" id="A0A3B4CN22"/>
<dbReference type="GeneID" id="108437428"/>
<sequence>MFLEWTLLPLDHVNALLDLSVDQVQLRFEDILGLKKHQTCLREAALLDYFVVGFWWAKEMNFTCQQISFILALLQLLLDNIKDKQMPRSENFKVFDKKLLSARKSSADTDVNPLFDSDQIKSITDYFKSSLFQHYRLYQFLFTQPRDEVLLGMERNIDVANSNDFAAPLEEGMPSEVYFRYMASSPATPPTQGLDECLNNEEEPGKSQQAEGRESLEGFSAEDVREVLGEMTKEMLTKLQADFAEKLRLQEETYASSWCGLASRQRWWGFAPWSDVK</sequence>
<dbReference type="PANTHER" id="PTHR28457">
    <property type="entry name" value="COILED-COIL DOMAIN-CONTAINING PROTEIN 189"/>
    <property type="match status" value="1"/>
</dbReference>
<evidence type="ECO:0000256" key="1">
    <source>
        <dbReference type="SAM" id="MobiDB-lite"/>
    </source>
</evidence>
<dbReference type="CTD" id="219621"/>